<accession>A0AA43ZSL4</accession>
<keyword evidence="4" id="KW-0680">Restriction system</keyword>
<comment type="catalytic activity">
    <reaction evidence="7">
        <text>a 2'-deoxycytidine in DNA + S-adenosyl-L-methionine = a 5-methyl-2'-deoxycytidine in DNA + S-adenosyl-L-homocysteine + H(+)</text>
        <dbReference type="Rhea" id="RHEA:13681"/>
        <dbReference type="Rhea" id="RHEA-COMP:11369"/>
        <dbReference type="Rhea" id="RHEA-COMP:11370"/>
        <dbReference type="ChEBI" id="CHEBI:15378"/>
        <dbReference type="ChEBI" id="CHEBI:57856"/>
        <dbReference type="ChEBI" id="CHEBI:59789"/>
        <dbReference type="ChEBI" id="CHEBI:85452"/>
        <dbReference type="ChEBI" id="CHEBI:85454"/>
        <dbReference type="EC" id="2.1.1.37"/>
    </reaction>
</comment>
<keyword evidence="2 5" id="KW-0808">Transferase</keyword>
<dbReference type="PROSITE" id="PS00094">
    <property type="entry name" value="C5_MTASE_1"/>
    <property type="match status" value="1"/>
</dbReference>
<dbReference type="PRINTS" id="PR00105">
    <property type="entry name" value="C5METTRFRASE"/>
</dbReference>
<keyword evidence="1 5" id="KW-0489">Methyltransferase</keyword>
<evidence type="ECO:0000256" key="2">
    <source>
        <dbReference type="ARBA" id="ARBA00022679"/>
    </source>
</evidence>
<dbReference type="CDD" id="cd00315">
    <property type="entry name" value="Cyt_C5_DNA_methylase"/>
    <property type="match status" value="1"/>
</dbReference>
<dbReference type="PANTHER" id="PTHR46098:SF1">
    <property type="entry name" value="TRNA (CYTOSINE(38)-C(5))-METHYLTRANSFERASE"/>
    <property type="match status" value="1"/>
</dbReference>
<comment type="caution">
    <text evidence="8">The sequence shown here is derived from an EMBL/GenBank/DDBJ whole genome shotgun (WGS) entry which is preliminary data.</text>
</comment>
<proteinExistence type="inferred from homology"/>
<dbReference type="NCBIfam" id="TIGR00675">
    <property type="entry name" value="dcm"/>
    <property type="match status" value="1"/>
</dbReference>
<sequence length="322" mass="37132">LSCASFFAGVGGIDKGFEKTNHFKTIYANEFDPYPCETFDLNFDIKSDCRDIHIVEADEIPDFDVLLAGFPCQAFSIAGYRKGFEDEKGRGTLFFELIRIIKIKKPSIVFLENVKNLVSHDNGNTFRVILEELEKEGYSVKYQVLNAMEYGNIPQNRERIYIVGFKDKEVYKNFEFPHPLQLTKNLEDIIDFDSKLDDKYYYTEGKYKGDIYEKLVEAMDDDRAVYQWRRHYVRKNKSGVVPTLTANQGEGGHNVCLVKTKYGIRKMTPHECFNTQGFDKDFKLPTKQSESRLYKQAGNSVCVSVINRIAEKIVEAIEATKD</sequence>
<evidence type="ECO:0000313" key="8">
    <source>
        <dbReference type="EMBL" id="MDO5457964.1"/>
    </source>
</evidence>
<protein>
    <recommendedName>
        <fullName evidence="7">Cytosine-specific methyltransferase</fullName>
        <ecNumber evidence="7">2.1.1.37</ecNumber>
    </recommendedName>
</protein>
<evidence type="ECO:0000256" key="1">
    <source>
        <dbReference type="ARBA" id="ARBA00022603"/>
    </source>
</evidence>
<dbReference type="EC" id="2.1.1.37" evidence="7"/>
<evidence type="ECO:0000256" key="5">
    <source>
        <dbReference type="PROSITE-ProRule" id="PRU01016"/>
    </source>
</evidence>
<dbReference type="InterPro" id="IPR001525">
    <property type="entry name" value="C5_MeTfrase"/>
</dbReference>
<evidence type="ECO:0000256" key="4">
    <source>
        <dbReference type="ARBA" id="ARBA00022747"/>
    </source>
</evidence>
<dbReference type="PANTHER" id="PTHR46098">
    <property type="entry name" value="TRNA (CYTOSINE(38)-C(5))-METHYLTRANSFERASE"/>
    <property type="match status" value="1"/>
</dbReference>
<dbReference type="PROSITE" id="PS00095">
    <property type="entry name" value="C5_MTASE_2"/>
    <property type="match status" value="1"/>
</dbReference>
<evidence type="ECO:0000256" key="3">
    <source>
        <dbReference type="ARBA" id="ARBA00022691"/>
    </source>
</evidence>
<dbReference type="SUPFAM" id="SSF53335">
    <property type="entry name" value="S-adenosyl-L-methionine-dependent methyltransferases"/>
    <property type="match status" value="1"/>
</dbReference>
<organism evidence="8 9">
    <name type="scientific">Atopococcus tabaci</name>
    <dbReference type="NCBI Taxonomy" id="269774"/>
    <lineage>
        <taxon>Bacteria</taxon>
        <taxon>Bacillati</taxon>
        <taxon>Bacillota</taxon>
        <taxon>Bacilli</taxon>
        <taxon>Lactobacillales</taxon>
        <taxon>Carnobacteriaceae</taxon>
        <taxon>Atopococcus</taxon>
    </lineage>
</organism>
<dbReference type="InterPro" id="IPR029063">
    <property type="entry name" value="SAM-dependent_MTases_sf"/>
</dbReference>
<dbReference type="Gene3D" id="3.90.120.10">
    <property type="entry name" value="DNA Methylase, subunit A, domain 2"/>
    <property type="match status" value="1"/>
</dbReference>
<dbReference type="GO" id="GO:0003886">
    <property type="term" value="F:DNA (cytosine-5-)-methyltransferase activity"/>
    <property type="evidence" value="ECO:0007669"/>
    <property type="project" value="UniProtKB-EC"/>
</dbReference>
<keyword evidence="9" id="KW-1185">Reference proteome</keyword>
<gene>
    <name evidence="8" type="ORF">Q4F26_06410</name>
</gene>
<evidence type="ECO:0000256" key="7">
    <source>
        <dbReference type="RuleBase" id="RU000417"/>
    </source>
</evidence>
<comment type="similarity">
    <text evidence="5 6">Belongs to the class I-like SAM-binding methyltransferase superfamily. C5-methyltransferase family.</text>
</comment>
<dbReference type="GO" id="GO:0032259">
    <property type="term" value="P:methylation"/>
    <property type="evidence" value="ECO:0007669"/>
    <property type="project" value="UniProtKB-KW"/>
</dbReference>
<dbReference type="InterPro" id="IPR050750">
    <property type="entry name" value="C5-MTase"/>
</dbReference>
<dbReference type="AlphaFoldDB" id="A0AA43ZSL4"/>
<reference evidence="8" key="1">
    <citation type="submission" date="2023-07" db="EMBL/GenBank/DDBJ databases">
        <title>Between Cages and Wild: Unraveling the Impact of Captivity on Animal Microbiomes and Antimicrobial Resistance.</title>
        <authorList>
            <person name="Schmartz G.P."/>
            <person name="Rehner J."/>
            <person name="Schuff M.J."/>
            <person name="Becker S.L."/>
            <person name="Kravczyk M."/>
            <person name="Gurevich A."/>
            <person name="Francke R."/>
            <person name="Mueller R."/>
            <person name="Keller V."/>
            <person name="Keller A."/>
        </authorList>
    </citation>
    <scope>NUCLEOTIDE SEQUENCE</scope>
    <source>
        <strain evidence="8">S39M_St_73</strain>
    </source>
</reference>
<dbReference type="Pfam" id="PF00145">
    <property type="entry name" value="DNA_methylase"/>
    <property type="match status" value="1"/>
</dbReference>
<dbReference type="EMBL" id="JAUNQW010000044">
    <property type="protein sequence ID" value="MDO5457964.1"/>
    <property type="molecule type" value="Genomic_DNA"/>
</dbReference>
<keyword evidence="3 5" id="KW-0949">S-adenosyl-L-methionine</keyword>
<feature type="active site" evidence="5">
    <location>
        <position position="72"/>
    </location>
</feature>
<dbReference type="GO" id="GO:0009307">
    <property type="term" value="P:DNA restriction-modification system"/>
    <property type="evidence" value="ECO:0007669"/>
    <property type="project" value="UniProtKB-KW"/>
</dbReference>
<name>A0AA43ZSL4_9LACT</name>
<dbReference type="Proteomes" id="UP001171751">
    <property type="component" value="Unassembled WGS sequence"/>
</dbReference>
<dbReference type="InterPro" id="IPR018117">
    <property type="entry name" value="C5_DNA_meth_AS"/>
</dbReference>
<evidence type="ECO:0000256" key="6">
    <source>
        <dbReference type="RuleBase" id="RU000416"/>
    </source>
</evidence>
<dbReference type="Gene3D" id="3.40.50.150">
    <property type="entry name" value="Vaccinia Virus protein VP39"/>
    <property type="match status" value="1"/>
</dbReference>
<evidence type="ECO:0000313" key="9">
    <source>
        <dbReference type="Proteomes" id="UP001171751"/>
    </source>
</evidence>
<dbReference type="InterPro" id="IPR031303">
    <property type="entry name" value="C5_meth_CS"/>
</dbReference>
<dbReference type="PROSITE" id="PS51679">
    <property type="entry name" value="SAM_MT_C5"/>
    <property type="match status" value="1"/>
</dbReference>
<feature type="non-terminal residue" evidence="8">
    <location>
        <position position="1"/>
    </location>
</feature>